<dbReference type="InterPro" id="IPR001089">
    <property type="entry name" value="Chemokine_CXC"/>
</dbReference>
<dbReference type="Pfam" id="PF00048">
    <property type="entry name" value="IL8"/>
    <property type="match status" value="1"/>
</dbReference>
<dbReference type="Gene3D" id="2.40.50.40">
    <property type="match status" value="1"/>
</dbReference>
<feature type="signal peptide" evidence="2">
    <location>
        <begin position="1"/>
        <end position="18"/>
    </location>
</feature>
<dbReference type="GO" id="GO:0005615">
    <property type="term" value="C:extracellular space"/>
    <property type="evidence" value="ECO:0007669"/>
    <property type="project" value="UniProtKB-KW"/>
</dbReference>
<dbReference type="Proteomes" id="UP001153269">
    <property type="component" value="Unassembled WGS sequence"/>
</dbReference>
<dbReference type="GO" id="GO:0008009">
    <property type="term" value="F:chemokine activity"/>
    <property type="evidence" value="ECO:0007669"/>
    <property type="project" value="InterPro"/>
</dbReference>
<dbReference type="SUPFAM" id="SSF54117">
    <property type="entry name" value="Interleukin 8-like chemokines"/>
    <property type="match status" value="1"/>
</dbReference>
<keyword evidence="5" id="KW-1185">Reference proteome</keyword>
<protein>
    <recommendedName>
        <fullName evidence="3">Chemokine interleukin-8-like domain-containing protein</fullName>
    </recommendedName>
</protein>
<sequence>MKVLLLLVAAVCISTALTNESGENCLCQHTRNGTDGSDLKDIQIYPATRFCNKVEIVVTTGAGHRYCLNHRAKAVKAIVLQILRSRGSIKPSQSS</sequence>
<evidence type="ECO:0000313" key="4">
    <source>
        <dbReference type="EMBL" id="CAB1416902.1"/>
    </source>
</evidence>
<dbReference type="AlphaFoldDB" id="A0A9N7TQ02"/>
<keyword evidence="1" id="KW-0202">Cytokine</keyword>
<feature type="domain" description="Chemokine interleukin-8-like" evidence="3">
    <location>
        <begin position="24"/>
        <end position="79"/>
    </location>
</feature>
<dbReference type="PRINTS" id="PR00437">
    <property type="entry name" value="SMALLCYTKCXC"/>
</dbReference>
<evidence type="ECO:0000256" key="1">
    <source>
        <dbReference type="ARBA" id="ARBA00022514"/>
    </source>
</evidence>
<dbReference type="GO" id="GO:0006955">
    <property type="term" value="P:immune response"/>
    <property type="evidence" value="ECO:0007669"/>
    <property type="project" value="InterPro"/>
</dbReference>
<dbReference type="InterPro" id="IPR036048">
    <property type="entry name" value="Interleukin_8-like_sf"/>
</dbReference>
<keyword evidence="2" id="KW-0732">Signal</keyword>
<accession>A0A9N7TQ02</accession>
<proteinExistence type="predicted"/>
<evidence type="ECO:0000259" key="3">
    <source>
        <dbReference type="Pfam" id="PF00048"/>
    </source>
</evidence>
<organism evidence="4 5">
    <name type="scientific">Pleuronectes platessa</name>
    <name type="common">European plaice</name>
    <dbReference type="NCBI Taxonomy" id="8262"/>
    <lineage>
        <taxon>Eukaryota</taxon>
        <taxon>Metazoa</taxon>
        <taxon>Chordata</taxon>
        <taxon>Craniata</taxon>
        <taxon>Vertebrata</taxon>
        <taxon>Euteleostomi</taxon>
        <taxon>Actinopterygii</taxon>
        <taxon>Neopterygii</taxon>
        <taxon>Teleostei</taxon>
        <taxon>Neoteleostei</taxon>
        <taxon>Acanthomorphata</taxon>
        <taxon>Carangaria</taxon>
        <taxon>Pleuronectiformes</taxon>
        <taxon>Pleuronectoidei</taxon>
        <taxon>Pleuronectidae</taxon>
        <taxon>Pleuronectes</taxon>
    </lineage>
</organism>
<evidence type="ECO:0000313" key="5">
    <source>
        <dbReference type="Proteomes" id="UP001153269"/>
    </source>
</evidence>
<reference evidence="4" key="1">
    <citation type="submission" date="2020-03" db="EMBL/GenBank/DDBJ databases">
        <authorList>
            <person name="Weist P."/>
        </authorList>
    </citation>
    <scope>NUCLEOTIDE SEQUENCE</scope>
</reference>
<gene>
    <name evidence="4" type="ORF">PLEPLA_LOCUS4695</name>
</gene>
<feature type="chain" id="PRO_5040317309" description="Chemokine interleukin-8-like domain-containing protein" evidence="2">
    <location>
        <begin position="19"/>
        <end position="95"/>
    </location>
</feature>
<comment type="caution">
    <text evidence="4">The sequence shown here is derived from an EMBL/GenBank/DDBJ whole genome shotgun (WGS) entry which is preliminary data.</text>
</comment>
<name>A0A9N7TQ02_PLEPL</name>
<evidence type="ECO:0000256" key="2">
    <source>
        <dbReference type="SAM" id="SignalP"/>
    </source>
</evidence>
<dbReference type="InterPro" id="IPR001811">
    <property type="entry name" value="Chemokine_IL8-like_dom"/>
</dbReference>
<dbReference type="EMBL" id="CADEAL010000231">
    <property type="protein sequence ID" value="CAB1416902.1"/>
    <property type="molecule type" value="Genomic_DNA"/>
</dbReference>